<reference evidence="1" key="1">
    <citation type="submission" date="2021-02" db="EMBL/GenBank/DDBJ databases">
        <authorList>
            <person name="Nowell W R."/>
        </authorList>
    </citation>
    <scope>NUCLEOTIDE SEQUENCE</scope>
</reference>
<protein>
    <submittedName>
        <fullName evidence="1">Uncharacterized protein</fullName>
    </submittedName>
</protein>
<evidence type="ECO:0000313" key="1">
    <source>
        <dbReference type="EMBL" id="CAF2083693.1"/>
    </source>
</evidence>
<dbReference type="Proteomes" id="UP000663887">
    <property type="component" value="Unassembled WGS sequence"/>
</dbReference>
<dbReference type="Proteomes" id="UP000663856">
    <property type="component" value="Unassembled WGS sequence"/>
</dbReference>
<name>A0A816SBS1_9BILA</name>
<evidence type="ECO:0000313" key="5">
    <source>
        <dbReference type="Proteomes" id="UP000663856"/>
    </source>
</evidence>
<dbReference type="EMBL" id="CAJNRF010006681">
    <property type="protein sequence ID" value="CAF2083693.1"/>
    <property type="molecule type" value="Genomic_DNA"/>
</dbReference>
<organism evidence="1 5">
    <name type="scientific">Rotaria magnacalcarata</name>
    <dbReference type="NCBI Taxonomy" id="392030"/>
    <lineage>
        <taxon>Eukaryota</taxon>
        <taxon>Metazoa</taxon>
        <taxon>Spiralia</taxon>
        <taxon>Gnathifera</taxon>
        <taxon>Rotifera</taxon>
        <taxon>Eurotatoria</taxon>
        <taxon>Bdelloidea</taxon>
        <taxon>Philodinida</taxon>
        <taxon>Philodinidae</taxon>
        <taxon>Rotaria</taxon>
    </lineage>
</organism>
<dbReference type="AlphaFoldDB" id="A0A816SBS1"/>
<comment type="caution">
    <text evidence="1">The sequence shown here is derived from an EMBL/GenBank/DDBJ whole genome shotgun (WGS) entry which is preliminary data.</text>
</comment>
<proteinExistence type="predicted"/>
<sequence length="253" mass="28882">MNSNKSKISFNLGGREALVSNRNEYAEVNDSNQLSQSESIECPWFKLCQEYVRTLGWQKCFFTLKHDRCYCNHCYSPSLPSVILAAGHRYVVPRGYAGFGLTVDPALANYHKLWSEWLVTYHGTSQYAAESILANRQFLIPGDRLLNGVLLGIRPGHIPGKKHIYTSPSIRYSSLEVYSVLNNFTSSSGKRYTAQLVFQCRQKRDTFKVQRETVGKGDQPICDFISNEEIEYFTEIRASLVPYRLLVLLKEVS</sequence>
<evidence type="ECO:0000313" key="2">
    <source>
        <dbReference type="EMBL" id="CAF2111632.1"/>
    </source>
</evidence>
<dbReference type="Proteomes" id="UP000663866">
    <property type="component" value="Unassembled WGS sequence"/>
</dbReference>
<evidence type="ECO:0000313" key="4">
    <source>
        <dbReference type="EMBL" id="CAF4260591.1"/>
    </source>
</evidence>
<dbReference type="EMBL" id="CAJOBF010008691">
    <property type="protein sequence ID" value="CAF4260591.1"/>
    <property type="molecule type" value="Genomic_DNA"/>
</dbReference>
<keyword evidence="6" id="KW-1185">Reference proteome</keyword>
<accession>A0A816SBS1</accession>
<dbReference type="Proteomes" id="UP000663842">
    <property type="component" value="Unassembled WGS sequence"/>
</dbReference>
<gene>
    <name evidence="3" type="ORF">OVN521_LOCUS28110</name>
    <name evidence="4" type="ORF">UXM345_LOCUS31251</name>
    <name evidence="1" type="ORF">WKI299_LOCUS16686</name>
    <name evidence="2" type="ORF">XDN619_LOCUS20846</name>
</gene>
<dbReference type="EMBL" id="CAJOBG010008050">
    <property type="protein sequence ID" value="CAF4233530.1"/>
    <property type="molecule type" value="Genomic_DNA"/>
</dbReference>
<evidence type="ECO:0000313" key="6">
    <source>
        <dbReference type="Proteomes" id="UP000663866"/>
    </source>
</evidence>
<dbReference type="EMBL" id="CAJNRG010009264">
    <property type="protein sequence ID" value="CAF2111632.1"/>
    <property type="molecule type" value="Genomic_DNA"/>
</dbReference>
<evidence type="ECO:0000313" key="3">
    <source>
        <dbReference type="EMBL" id="CAF4233530.1"/>
    </source>
</evidence>